<accession>A0ABV6KLE0</accession>
<proteinExistence type="predicted"/>
<comment type="caution">
    <text evidence="1">The sequence shown here is derived from an EMBL/GenBank/DDBJ whole genome shotgun (WGS) entry which is preliminary data.</text>
</comment>
<organism evidence="1 2">
    <name type="scientific">Halalkalibacter kiskunsagensis</name>
    <dbReference type="NCBI Taxonomy" id="1548599"/>
    <lineage>
        <taxon>Bacteria</taxon>
        <taxon>Bacillati</taxon>
        <taxon>Bacillota</taxon>
        <taxon>Bacilli</taxon>
        <taxon>Bacillales</taxon>
        <taxon>Bacillaceae</taxon>
        <taxon>Halalkalibacter</taxon>
    </lineage>
</organism>
<dbReference type="Proteomes" id="UP001589838">
    <property type="component" value="Unassembled WGS sequence"/>
</dbReference>
<protein>
    <submittedName>
        <fullName evidence="1">Uncharacterized protein</fullName>
    </submittedName>
</protein>
<dbReference type="RefSeq" id="WP_335962681.1">
    <property type="nucleotide sequence ID" value="NZ_JAXBLX010000032.1"/>
</dbReference>
<dbReference type="EMBL" id="JBHLUX010000088">
    <property type="protein sequence ID" value="MFC0472813.1"/>
    <property type="molecule type" value="Genomic_DNA"/>
</dbReference>
<reference evidence="1 2" key="1">
    <citation type="submission" date="2024-09" db="EMBL/GenBank/DDBJ databases">
        <authorList>
            <person name="Sun Q."/>
            <person name="Mori K."/>
        </authorList>
    </citation>
    <scope>NUCLEOTIDE SEQUENCE [LARGE SCALE GENOMIC DNA]</scope>
    <source>
        <strain evidence="1 2">NCAIM B.02610</strain>
    </source>
</reference>
<name>A0ABV6KLE0_9BACI</name>
<gene>
    <name evidence="1" type="ORF">ACFFHM_20580</name>
</gene>
<evidence type="ECO:0000313" key="2">
    <source>
        <dbReference type="Proteomes" id="UP001589838"/>
    </source>
</evidence>
<sequence>MIDLTFEKYTECTLTNLKIVDSFPVQHWNHYVVTFDGNIPELQDPEALVIVGESGSILQIILREEGCDSPMFQFTENEKAQITKWFEQAT</sequence>
<keyword evidence="2" id="KW-1185">Reference proteome</keyword>
<evidence type="ECO:0000313" key="1">
    <source>
        <dbReference type="EMBL" id="MFC0472813.1"/>
    </source>
</evidence>